<evidence type="ECO:0000313" key="3">
    <source>
        <dbReference type="Proteomes" id="UP000596742"/>
    </source>
</evidence>
<reference evidence="2" key="1">
    <citation type="submission" date="2018-11" db="EMBL/GenBank/DDBJ databases">
        <authorList>
            <person name="Alioto T."/>
            <person name="Alioto T."/>
        </authorList>
    </citation>
    <scope>NUCLEOTIDE SEQUENCE</scope>
</reference>
<gene>
    <name evidence="2" type="ORF">MGAL_10B069343</name>
</gene>
<dbReference type="Proteomes" id="UP000596742">
    <property type="component" value="Unassembled WGS sequence"/>
</dbReference>
<evidence type="ECO:0000313" key="2">
    <source>
        <dbReference type="EMBL" id="VDI27767.1"/>
    </source>
</evidence>
<proteinExistence type="predicted"/>
<feature type="region of interest" description="Disordered" evidence="1">
    <location>
        <begin position="49"/>
        <end position="72"/>
    </location>
</feature>
<accession>A0A8B6E207</accession>
<protein>
    <submittedName>
        <fullName evidence="2">Uncharacterized protein</fullName>
    </submittedName>
</protein>
<dbReference type="EMBL" id="UYJE01004402">
    <property type="protein sequence ID" value="VDI27767.1"/>
    <property type="molecule type" value="Genomic_DNA"/>
</dbReference>
<feature type="compositionally biased region" description="Basic and acidic residues" evidence="1">
    <location>
        <begin position="60"/>
        <end position="72"/>
    </location>
</feature>
<name>A0A8B6E207_MYTGA</name>
<evidence type="ECO:0000256" key="1">
    <source>
        <dbReference type="SAM" id="MobiDB-lite"/>
    </source>
</evidence>
<organism evidence="2 3">
    <name type="scientific">Mytilus galloprovincialis</name>
    <name type="common">Mediterranean mussel</name>
    <dbReference type="NCBI Taxonomy" id="29158"/>
    <lineage>
        <taxon>Eukaryota</taxon>
        <taxon>Metazoa</taxon>
        <taxon>Spiralia</taxon>
        <taxon>Lophotrochozoa</taxon>
        <taxon>Mollusca</taxon>
        <taxon>Bivalvia</taxon>
        <taxon>Autobranchia</taxon>
        <taxon>Pteriomorphia</taxon>
        <taxon>Mytilida</taxon>
        <taxon>Mytiloidea</taxon>
        <taxon>Mytilidae</taxon>
        <taxon>Mytilinae</taxon>
        <taxon>Mytilus</taxon>
    </lineage>
</organism>
<sequence>MNDYSNDESFDDDLFIVDDEERKSYNEGITLDIHEKVNDGEIRIVKMREEGELSTDTDQNDTHEQSKMTAQEKYRRTKIGNYSDWARLYGTFRRKYSETSSLQLSRVGDKCFEFLEKIEIIKKFDPKLLKAIFRAAIRPDKLRKKKLKNILKLFDLQSKKKKKKKTS</sequence>
<comment type="caution">
    <text evidence="2">The sequence shown here is derived from an EMBL/GenBank/DDBJ whole genome shotgun (WGS) entry which is preliminary data.</text>
</comment>
<keyword evidence="3" id="KW-1185">Reference proteome</keyword>
<dbReference type="AlphaFoldDB" id="A0A8B6E207"/>